<dbReference type="InterPro" id="IPR018858">
    <property type="entry name" value="DUF2458"/>
</dbReference>
<evidence type="ECO:0000256" key="1">
    <source>
        <dbReference type="SAM" id="MobiDB-lite"/>
    </source>
</evidence>
<accession>A0A2V1EDG2</accession>
<feature type="compositionally biased region" description="Polar residues" evidence="1">
    <location>
        <begin position="27"/>
        <end position="38"/>
    </location>
</feature>
<gene>
    <name evidence="2" type="ORF">DM02DRAFT_608851</name>
</gene>
<evidence type="ECO:0000313" key="3">
    <source>
        <dbReference type="Proteomes" id="UP000244855"/>
    </source>
</evidence>
<dbReference type="EMBL" id="KZ805304">
    <property type="protein sequence ID" value="PVI07305.1"/>
    <property type="molecule type" value="Genomic_DNA"/>
</dbReference>
<dbReference type="AlphaFoldDB" id="A0A2V1EDG2"/>
<feature type="compositionally biased region" description="Basic and acidic residues" evidence="1">
    <location>
        <begin position="63"/>
        <end position="74"/>
    </location>
</feature>
<keyword evidence="3" id="KW-1185">Reference proteome</keyword>
<organism evidence="2 3">
    <name type="scientific">Periconia macrospinosa</name>
    <dbReference type="NCBI Taxonomy" id="97972"/>
    <lineage>
        <taxon>Eukaryota</taxon>
        <taxon>Fungi</taxon>
        <taxon>Dikarya</taxon>
        <taxon>Ascomycota</taxon>
        <taxon>Pezizomycotina</taxon>
        <taxon>Dothideomycetes</taxon>
        <taxon>Pleosporomycetidae</taxon>
        <taxon>Pleosporales</taxon>
        <taxon>Massarineae</taxon>
        <taxon>Periconiaceae</taxon>
        <taxon>Periconia</taxon>
    </lineage>
</organism>
<evidence type="ECO:0000313" key="2">
    <source>
        <dbReference type="EMBL" id="PVI07305.1"/>
    </source>
</evidence>
<protein>
    <submittedName>
        <fullName evidence="2">Uncharacterized protein</fullName>
    </submittedName>
</protein>
<reference evidence="2 3" key="1">
    <citation type="journal article" date="2018" name="Sci. Rep.">
        <title>Comparative genomics provides insights into the lifestyle and reveals functional heterogeneity of dark septate endophytic fungi.</title>
        <authorList>
            <person name="Knapp D.G."/>
            <person name="Nemeth J.B."/>
            <person name="Barry K."/>
            <person name="Hainaut M."/>
            <person name="Henrissat B."/>
            <person name="Johnson J."/>
            <person name="Kuo A."/>
            <person name="Lim J.H.P."/>
            <person name="Lipzen A."/>
            <person name="Nolan M."/>
            <person name="Ohm R.A."/>
            <person name="Tamas L."/>
            <person name="Grigoriev I.V."/>
            <person name="Spatafora J.W."/>
            <person name="Nagy L.G."/>
            <person name="Kovacs G.M."/>
        </authorList>
    </citation>
    <scope>NUCLEOTIDE SEQUENCE [LARGE SCALE GENOMIC DNA]</scope>
    <source>
        <strain evidence="2 3">DSE2036</strain>
    </source>
</reference>
<feature type="compositionally biased region" description="Low complexity" evidence="1">
    <location>
        <begin position="39"/>
        <end position="55"/>
    </location>
</feature>
<dbReference type="Pfam" id="PF10454">
    <property type="entry name" value="DUF2458"/>
    <property type="match status" value="1"/>
</dbReference>
<dbReference type="Proteomes" id="UP000244855">
    <property type="component" value="Unassembled WGS sequence"/>
</dbReference>
<sequence length="265" mass="30081">MAGADGQNLDLAQILATLASLPKPEDASNQTQHQPDSTQPQTVQQQQQYTLNNLPYPKPQRSFNERDQQRDPRLSGRTAPPTHPPQHRTSTPTIESATITEWKHGLRCINKIAAQNPNFVGLVQKLMKDQERNVKDWGAGRERLIKEQKLKREGEKTHRAALSLPGILSNTAPLRTPEREKEELSQYDQKVYRACRAMVDSQFAKLKNLGVPFFCIRPDLVLSDDAGVPDEKADATQETVKKITKKELLELQRKMLNHLMEMYGD</sequence>
<feature type="region of interest" description="Disordered" evidence="1">
    <location>
        <begin position="20"/>
        <end position="94"/>
    </location>
</feature>
<dbReference type="OrthoDB" id="5363415at2759"/>
<proteinExistence type="predicted"/>
<name>A0A2V1EDG2_9PLEO</name>